<accession>A0A392VXU4</accession>
<evidence type="ECO:0000256" key="1">
    <source>
        <dbReference type="SAM" id="MobiDB-lite"/>
    </source>
</evidence>
<dbReference type="Proteomes" id="UP000265520">
    <property type="component" value="Unassembled WGS sequence"/>
</dbReference>
<evidence type="ECO:0000313" key="3">
    <source>
        <dbReference type="Proteomes" id="UP000265520"/>
    </source>
</evidence>
<comment type="caution">
    <text evidence="2">The sequence shown here is derived from an EMBL/GenBank/DDBJ whole genome shotgun (WGS) entry which is preliminary data.</text>
</comment>
<reference evidence="2 3" key="1">
    <citation type="journal article" date="2018" name="Front. Plant Sci.">
        <title>Red Clover (Trifolium pratense) and Zigzag Clover (T. medium) - A Picture of Genomic Similarities and Differences.</title>
        <authorList>
            <person name="Dluhosova J."/>
            <person name="Istvanek J."/>
            <person name="Nedelnik J."/>
            <person name="Repkova J."/>
        </authorList>
    </citation>
    <scope>NUCLEOTIDE SEQUENCE [LARGE SCALE GENOMIC DNA]</scope>
    <source>
        <strain evidence="3">cv. 10/8</strain>
        <tissue evidence="2">Leaf</tissue>
    </source>
</reference>
<name>A0A392VXU4_9FABA</name>
<feature type="region of interest" description="Disordered" evidence="1">
    <location>
        <begin position="1"/>
        <end position="37"/>
    </location>
</feature>
<protein>
    <submittedName>
        <fullName evidence="2">Uncharacterized protein</fullName>
    </submittedName>
</protein>
<feature type="non-terminal residue" evidence="2">
    <location>
        <position position="48"/>
    </location>
</feature>
<proteinExistence type="predicted"/>
<dbReference type="AlphaFoldDB" id="A0A392VXU4"/>
<sequence length="48" mass="4828">MLKGDDDLNVTTGTKAKKGNDIGVDSVKGGSGSPEDVRLGDIVVKLGA</sequence>
<evidence type="ECO:0000313" key="2">
    <source>
        <dbReference type="EMBL" id="MCI91495.1"/>
    </source>
</evidence>
<dbReference type="EMBL" id="LXQA011273624">
    <property type="protein sequence ID" value="MCI91495.1"/>
    <property type="molecule type" value="Genomic_DNA"/>
</dbReference>
<organism evidence="2 3">
    <name type="scientific">Trifolium medium</name>
    <dbReference type="NCBI Taxonomy" id="97028"/>
    <lineage>
        <taxon>Eukaryota</taxon>
        <taxon>Viridiplantae</taxon>
        <taxon>Streptophyta</taxon>
        <taxon>Embryophyta</taxon>
        <taxon>Tracheophyta</taxon>
        <taxon>Spermatophyta</taxon>
        <taxon>Magnoliopsida</taxon>
        <taxon>eudicotyledons</taxon>
        <taxon>Gunneridae</taxon>
        <taxon>Pentapetalae</taxon>
        <taxon>rosids</taxon>
        <taxon>fabids</taxon>
        <taxon>Fabales</taxon>
        <taxon>Fabaceae</taxon>
        <taxon>Papilionoideae</taxon>
        <taxon>50 kb inversion clade</taxon>
        <taxon>NPAAA clade</taxon>
        <taxon>Hologalegina</taxon>
        <taxon>IRL clade</taxon>
        <taxon>Trifolieae</taxon>
        <taxon>Trifolium</taxon>
    </lineage>
</organism>
<keyword evidence="3" id="KW-1185">Reference proteome</keyword>